<dbReference type="Proteomes" id="UP001596425">
    <property type="component" value="Unassembled WGS sequence"/>
</dbReference>
<evidence type="ECO:0000313" key="2">
    <source>
        <dbReference type="Proteomes" id="UP001596425"/>
    </source>
</evidence>
<organism evidence="1 2">
    <name type="scientific">Microbulbifer taiwanensis</name>
    <dbReference type="NCBI Taxonomy" id="986746"/>
    <lineage>
        <taxon>Bacteria</taxon>
        <taxon>Pseudomonadati</taxon>
        <taxon>Pseudomonadota</taxon>
        <taxon>Gammaproteobacteria</taxon>
        <taxon>Cellvibrionales</taxon>
        <taxon>Microbulbiferaceae</taxon>
        <taxon>Microbulbifer</taxon>
    </lineage>
</organism>
<dbReference type="InterPro" id="IPR046493">
    <property type="entry name" value="DUF6586"/>
</dbReference>
<accession>A0ABW1YS56</accession>
<evidence type="ECO:0000313" key="1">
    <source>
        <dbReference type="EMBL" id="MFC6635554.1"/>
    </source>
</evidence>
<protein>
    <submittedName>
        <fullName evidence="1">DUF6586 family protein</fullName>
    </submittedName>
</protein>
<comment type="caution">
    <text evidence="1">The sequence shown here is derived from an EMBL/GenBank/DDBJ whole genome shotgun (WGS) entry which is preliminary data.</text>
</comment>
<dbReference type="RefSeq" id="WP_193194635.1">
    <property type="nucleotide sequence ID" value="NZ_JACZFR010000063.1"/>
</dbReference>
<sequence>MRVNPYTSSVTSALRKSQLLLETDCAAPLQRVAAQEAVVMHLWRAYRAFLAELAFQLQLDTEPESAQALAERALAFGKASGEAVELQELALDPDSWLSRLQAAWVQLWSFAAESGSGQPAANLIPLQNLSAPGPVQLSGELLRDWQSALSELVRRQRAQSQEW</sequence>
<dbReference type="Pfam" id="PF20227">
    <property type="entry name" value="DUF6586"/>
    <property type="match status" value="1"/>
</dbReference>
<reference evidence="2" key="1">
    <citation type="journal article" date="2019" name="Int. J. Syst. Evol. Microbiol.">
        <title>The Global Catalogue of Microorganisms (GCM) 10K type strain sequencing project: providing services to taxonomists for standard genome sequencing and annotation.</title>
        <authorList>
            <consortium name="The Broad Institute Genomics Platform"/>
            <consortium name="The Broad Institute Genome Sequencing Center for Infectious Disease"/>
            <person name="Wu L."/>
            <person name="Ma J."/>
        </authorList>
    </citation>
    <scope>NUCLEOTIDE SEQUENCE [LARGE SCALE GENOMIC DNA]</scope>
    <source>
        <strain evidence="2">CGMCC 1.13718</strain>
    </source>
</reference>
<dbReference type="EMBL" id="JBHSVR010000001">
    <property type="protein sequence ID" value="MFC6635554.1"/>
    <property type="molecule type" value="Genomic_DNA"/>
</dbReference>
<gene>
    <name evidence="1" type="ORF">ACFQBM_19970</name>
</gene>
<keyword evidence="2" id="KW-1185">Reference proteome</keyword>
<name>A0ABW1YS56_9GAMM</name>
<proteinExistence type="predicted"/>